<feature type="region of interest" description="Disordered" evidence="1">
    <location>
        <begin position="14"/>
        <end position="33"/>
    </location>
</feature>
<protein>
    <submittedName>
        <fullName evidence="2">Uncharacterized protein</fullName>
    </submittedName>
</protein>
<reference evidence="2" key="2">
    <citation type="journal article" date="2024" name="Plant">
        <title>Genomic evolution and insights into agronomic trait innovations of Sesamum species.</title>
        <authorList>
            <person name="Miao H."/>
            <person name="Wang L."/>
            <person name="Qu L."/>
            <person name="Liu H."/>
            <person name="Sun Y."/>
            <person name="Le M."/>
            <person name="Wang Q."/>
            <person name="Wei S."/>
            <person name="Zheng Y."/>
            <person name="Lin W."/>
            <person name="Duan Y."/>
            <person name="Cao H."/>
            <person name="Xiong S."/>
            <person name="Wang X."/>
            <person name="Wei L."/>
            <person name="Li C."/>
            <person name="Ma Q."/>
            <person name="Ju M."/>
            <person name="Zhao R."/>
            <person name="Li G."/>
            <person name="Mu C."/>
            <person name="Tian Q."/>
            <person name="Mei H."/>
            <person name="Zhang T."/>
            <person name="Gao T."/>
            <person name="Zhang H."/>
        </authorList>
    </citation>
    <scope>NUCLEOTIDE SEQUENCE</scope>
    <source>
        <strain evidence="2">KEN1</strain>
    </source>
</reference>
<reference evidence="2" key="1">
    <citation type="submission" date="2020-06" db="EMBL/GenBank/DDBJ databases">
        <authorList>
            <person name="Li T."/>
            <person name="Hu X."/>
            <person name="Zhang T."/>
            <person name="Song X."/>
            <person name="Zhang H."/>
            <person name="Dai N."/>
            <person name="Sheng W."/>
            <person name="Hou X."/>
            <person name="Wei L."/>
        </authorList>
    </citation>
    <scope>NUCLEOTIDE SEQUENCE</scope>
    <source>
        <strain evidence="2">KEN1</strain>
        <tissue evidence="2">Leaf</tissue>
    </source>
</reference>
<accession>A0AAW2XTS5</accession>
<sequence length="69" mass="7779">MSSIDEFIRYMGENLGNDPSEATSKRSGSYPPSYVDGRKWSLCQAAHRFLDESSKEEGDEEEEDSSLVK</sequence>
<dbReference type="EMBL" id="JACGWN010000003">
    <property type="protein sequence ID" value="KAL0456136.1"/>
    <property type="molecule type" value="Genomic_DNA"/>
</dbReference>
<evidence type="ECO:0000256" key="1">
    <source>
        <dbReference type="SAM" id="MobiDB-lite"/>
    </source>
</evidence>
<gene>
    <name evidence="2" type="ORF">Slati_0952800</name>
</gene>
<proteinExistence type="predicted"/>
<organism evidence="2">
    <name type="scientific">Sesamum latifolium</name>
    <dbReference type="NCBI Taxonomy" id="2727402"/>
    <lineage>
        <taxon>Eukaryota</taxon>
        <taxon>Viridiplantae</taxon>
        <taxon>Streptophyta</taxon>
        <taxon>Embryophyta</taxon>
        <taxon>Tracheophyta</taxon>
        <taxon>Spermatophyta</taxon>
        <taxon>Magnoliopsida</taxon>
        <taxon>eudicotyledons</taxon>
        <taxon>Gunneridae</taxon>
        <taxon>Pentapetalae</taxon>
        <taxon>asterids</taxon>
        <taxon>lamiids</taxon>
        <taxon>Lamiales</taxon>
        <taxon>Pedaliaceae</taxon>
        <taxon>Sesamum</taxon>
    </lineage>
</organism>
<name>A0AAW2XTS5_9LAMI</name>
<dbReference type="AlphaFoldDB" id="A0AAW2XTS5"/>
<evidence type="ECO:0000313" key="2">
    <source>
        <dbReference type="EMBL" id="KAL0456136.1"/>
    </source>
</evidence>
<comment type="caution">
    <text evidence="2">The sequence shown here is derived from an EMBL/GenBank/DDBJ whole genome shotgun (WGS) entry which is preliminary data.</text>
</comment>